<reference evidence="14 15" key="1">
    <citation type="submission" date="2019-02" db="EMBL/GenBank/DDBJ databases">
        <title>Marinobacter halodurans sp. nov., a marine bacterium isolated from sea tidal flat.</title>
        <authorList>
            <person name="Yoo Y."/>
            <person name="Lee D.W."/>
            <person name="Kim B.S."/>
            <person name="Kim J.-J."/>
        </authorList>
    </citation>
    <scope>NUCLEOTIDE SEQUENCE [LARGE SCALE GENOMIC DNA]</scope>
    <source>
        <strain evidence="14 15">YJ-S3-2</strain>
    </source>
</reference>
<evidence type="ECO:0000259" key="13">
    <source>
        <dbReference type="Pfam" id="PF01288"/>
    </source>
</evidence>
<name>A0ABY1ZLD0_9GAMM</name>
<dbReference type="Gene3D" id="3.30.70.560">
    <property type="entry name" value="7,8-Dihydro-6-hydroxymethylpterin-pyrophosphokinase HPPK"/>
    <property type="match status" value="1"/>
</dbReference>
<dbReference type="PANTHER" id="PTHR43071">
    <property type="entry name" value="2-AMINO-4-HYDROXY-6-HYDROXYMETHYLDIHYDROPTERIDINE PYROPHOSPHOKINASE"/>
    <property type="match status" value="1"/>
</dbReference>
<dbReference type="SUPFAM" id="SSF55083">
    <property type="entry name" value="6-hydroxymethyl-7,8-dihydropterin pyrophosphokinase, HPPK"/>
    <property type="match status" value="1"/>
</dbReference>
<dbReference type="PANTHER" id="PTHR43071:SF1">
    <property type="entry name" value="2-AMINO-4-HYDROXY-6-HYDROXYMETHYLDIHYDROPTERIDINE PYROPHOSPHOKINASE"/>
    <property type="match status" value="1"/>
</dbReference>
<keyword evidence="15" id="KW-1185">Reference proteome</keyword>
<evidence type="ECO:0000256" key="4">
    <source>
        <dbReference type="ARBA" id="ARBA00016218"/>
    </source>
</evidence>
<evidence type="ECO:0000256" key="12">
    <source>
        <dbReference type="ARBA" id="ARBA00033413"/>
    </source>
</evidence>
<keyword evidence="8" id="KW-0067">ATP-binding</keyword>
<evidence type="ECO:0000313" key="15">
    <source>
        <dbReference type="Proteomes" id="UP000313645"/>
    </source>
</evidence>
<dbReference type="Proteomes" id="UP000313645">
    <property type="component" value="Unassembled WGS sequence"/>
</dbReference>
<dbReference type="InterPro" id="IPR000550">
    <property type="entry name" value="Hppk"/>
</dbReference>
<evidence type="ECO:0000256" key="2">
    <source>
        <dbReference type="ARBA" id="ARBA00005810"/>
    </source>
</evidence>
<comment type="pathway">
    <text evidence="1">Cofactor biosynthesis; tetrahydrofolate biosynthesis; 2-amino-4-hydroxy-6-hydroxymethyl-7,8-dihydropteridine diphosphate from 7,8-dihydroneopterin triphosphate: step 4/4.</text>
</comment>
<evidence type="ECO:0000256" key="8">
    <source>
        <dbReference type="ARBA" id="ARBA00022840"/>
    </source>
</evidence>
<proteinExistence type="inferred from homology"/>
<dbReference type="EC" id="2.7.6.3" evidence="3"/>
<evidence type="ECO:0000256" key="11">
    <source>
        <dbReference type="ARBA" id="ARBA00029766"/>
    </source>
</evidence>
<keyword evidence="9" id="KW-0289">Folate biosynthesis</keyword>
<dbReference type="Pfam" id="PF01288">
    <property type="entry name" value="HPPK"/>
    <property type="match status" value="1"/>
</dbReference>
<dbReference type="InterPro" id="IPR035907">
    <property type="entry name" value="Hppk_sf"/>
</dbReference>
<evidence type="ECO:0000313" key="14">
    <source>
        <dbReference type="EMBL" id="TBW54880.1"/>
    </source>
</evidence>
<evidence type="ECO:0000256" key="1">
    <source>
        <dbReference type="ARBA" id="ARBA00005051"/>
    </source>
</evidence>
<dbReference type="RefSeq" id="WP_131482239.1">
    <property type="nucleotide sequence ID" value="NZ_SJDL01000018.1"/>
</dbReference>
<comment type="function">
    <text evidence="10">Catalyzes the transfer of pyrophosphate from adenosine triphosphate (ATP) to 6-hydroxymethyl-7,8-dihydropterin, an enzymatic step in folate biosynthesis pathway.</text>
</comment>
<accession>A0ABY1ZLD0</accession>
<evidence type="ECO:0000256" key="7">
    <source>
        <dbReference type="ARBA" id="ARBA00022777"/>
    </source>
</evidence>
<comment type="caution">
    <text evidence="14">The sequence shown here is derived from an EMBL/GenBank/DDBJ whole genome shotgun (WGS) entry which is preliminary data.</text>
</comment>
<evidence type="ECO:0000256" key="6">
    <source>
        <dbReference type="ARBA" id="ARBA00022741"/>
    </source>
</evidence>
<keyword evidence="5 14" id="KW-0808">Transferase</keyword>
<comment type="similarity">
    <text evidence="2">Belongs to the HPPK family.</text>
</comment>
<evidence type="ECO:0000256" key="10">
    <source>
        <dbReference type="ARBA" id="ARBA00029409"/>
    </source>
</evidence>
<dbReference type="GO" id="GO:0003848">
    <property type="term" value="F:2-amino-4-hydroxy-6-hydroxymethyldihydropteridine diphosphokinase activity"/>
    <property type="evidence" value="ECO:0007669"/>
    <property type="project" value="UniProtKB-EC"/>
</dbReference>
<evidence type="ECO:0000256" key="9">
    <source>
        <dbReference type="ARBA" id="ARBA00022909"/>
    </source>
</evidence>
<organism evidence="14 15">
    <name type="scientific">Marinobacter halodurans</name>
    <dbReference type="NCBI Taxonomy" id="2528979"/>
    <lineage>
        <taxon>Bacteria</taxon>
        <taxon>Pseudomonadati</taxon>
        <taxon>Pseudomonadota</taxon>
        <taxon>Gammaproteobacteria</taxon>
        <taxon>Pseudomonadales</taxon>
        <taxon>Marinobacteraceae</taxon>
        <taxon>Marinobacter</taxon>
    </lineage>
</organism>
<feature type="domain" description="7,8-dihydro-6-hydroxymethylpterin-pyrophosphokinase" evidence="13">
    <location>
        <begin position="11"/>
        <end position="106"/>
    </location>
</feature>
<keyword evidence="7" id="KW-0418">Kinase</keyword>
<protein>
    <recommendedName>
        <fullName evidence="4">2-amino-4-hydroxy-6-hydroxymethyldihydropteridine pyrophosphokinase</fullName>
        <ecNumber evidence="3">2.7.6.3</ecNumber>
    </recommendedName>
    <alternativeName>
        <fullName evidence="11">6-hydroxymethyl-7,8-dihydropterin pyrophosphokinase</fullName>
    </alternativeName>
    <alternativeName>
        <fullName evidence="12">7,8-dihydro-6-hydroxymethylpterin-pyrophosphokinase</fullName>
    </alternativeName>
</protein>
<evidence type="ECO:0000256" key="3">
    <source>
        <dbReference type="ARBA" id="ARBA00013253"/>
    </source>
</evidence>
<dbReference type="NCBIfam" id="TIGR01498">
    <property type="entry name" value="folK"/>
    <property type="match status" value="1"/>
</dbReference>
<sequence>MTEATMWYLCGLGSNICPEQNLPRALDILVQKTGCLRISPVVATRPEGIDSDRGFLNALVVLQSPLSERELKAWFNGVEETLGRDRSDPASSLKDRTIDIDILEARADHPPDGRSVQEPYFRALLADQVAPHDCRTLHLGEWTLGQATATIYWDHRTGHEIVVDQGQRLLDDTLEAAFPRQ</sequence>
<keyword evidence="6" id="KW-0547">Nucleotide-binding</keyword>
<gene>
    <name evidence="14" type="primary">folK</name>
    <name evidence="14" type="ORF">EZI54_12585</name>
</gene>
<dbReference type="EMBL" id="SJDL01000018">
    <property type="protein sequence ID" value="TBW54880.1"/>
    <property type="molecule type" value="Genomic_DNA"/>
</dbReference>
<evidence type="ECO:0000256" key="5">
    <source>
        <dbReference type="ARBA" id="ARBA00022679"/>
    </source>
</evidence>